<proteinExistence type="predicted"/>
<dbReference type="Proteomes" id="UP001595764">
    <property type="component" value="Unassembled WGS sequence"/>
</dbReference>
<accession>A0ABV7QJA7</accession>
<dbReference type="RefSeq" id="WP_377870766.1">
    <property type="nucleotide sequence ID" value="NZ_JBHMAY010000025.1"/>
</dbReference>
<dbReference type="EMBL" id="JBHRWI010000022">
    <property type="protein sequence ID" value="MFC3512383.1"/>
    <property type="molecule type" value="Genomic_DNA"/>
</dbReference>
<protein>
    <recommendedName>
        <fullName evidence="3">PEGA domain-containing protein</fullName>
    </recommendedName>
</protein>
<reference evidence="2" key="1">
    <citation type="journal article" date="2019" name="Int. J. Syst. Evol. Microbiol.">
        <title>The Global Catalogue of Microorganisms (GCM) 10K type strain sequencing project: providing services to taxonomists for standard genome sequencing and annotation.</title>
        <authorList>
            <consortium name="The Broad Institute Genomics Platform"/>
            <consortium name="The Broad Institute Genome Sequencing Center for Infectious Disease"/>
            <person name="Wu L."/>
            <person name="Ma J."/>
        </authorList>
    </citation>
    <scope>NUCLEOTIDE SEQUENCE [LARGE SCALE GENOMIC DNA]</scope>
    <source>
        <strain evidence="2">CGMCC 4.7682</strain>
    </source>
</reference>
<name>A0ABV7QJA7_9PSEU</name>
<sequence length="92" mass="10225">MSTTLKLTHEAIEVEVDGEPVGSVAMNKTIETPVEPGRHTVLLRDGRNSNRTETFDAADGETVAFRCTGKRFLPLFLASFFFRGLAIKLIRE</sequence>
<evidence type="ECO:0000313" key="2">
    <source>
        <dbReference type="Proteomes" id="UP001595764"/>
    </source>
</evidence>
<evidence type="ECO:0000313" key="1">
    <source>
        <dbReference type="EMBL" id="MFC3512383.1"/>
    </source>
</evidence>
<gene>
    <name evidence="1" type="ORF">ACFORO_19580</name>
</gene>
<comment type="caution">
    <text evidence="1">The sequence shown here is derived from an EMBL/GenBank/DDBJ whole genome shotgun (WGS) entry which is preliminary data.</text>
</comment>
<organism evidence="1 2">
    <name type="scientific">Amycolatopsis halotolerans</name>
    <dbReference type="NCBI Taxonomy" id="330083"/>
    <lineage>
        <taxon>Bacteria</taxon>
        <taxon>Bacillati</taxon>
        <taxon>Actinomycetota</taxon>
        <taxon>Actinomycetes</taxon>
        <taxon>Pseudonocardiales</taxon>
        <taxon>Pseudonocardiaceae</taxon>
        <taxon>Amycolatopsis</taxon>
    </lineage>
</organism>
<keyword evidence="2" id="KW-1185">Reference proteome</keyword>
<evidence type="ECO:0008006" key="3">
    <source>
        <dbReference type="Google" id="ProtNLM"/>
    </source>
</evidence>